<dbReference type="Proteomes" id="UP001357223">
    <property type="component" value="Chromosome"/>
</dbReference>
<sequence>MNVLNEYELQPYIYESADVCVWEMSLKTHKITYLSPSIELISWLPSGALIQSPSLWLNLIYPEDIETVTKM</sequence>
<protein>
    <submittedName>
        <fullName evidence="1">Uncharacterized protein</fullName>
    </submittedName>
</protein>
<organism evidence="1 2">
    <name type="scientific">Niallia oryzisoli</name>
    <dbReference type="NCBI Taxonomy" id="1737571"/>
    <lineage>
        <taxon>Bacteria</taxon>
        <taxon>Bacillati</taxon>
        <taxon>Bacillota</taxon>
        <taxon>Bacilli</taxon>
        <taxon>Bacillales</taxon>
        <taxon>Bacillaceae</taxon>
        <taxon>Niallia</taxon>
    </lineage>
</organism>
<accession>A0ABZ2C9E0</accession>
<proteinExistence type="predicted"/>
<reference evidence="1 2" key="1">
    <citation type="submission" date="2023-10" db="EMBL/GenBank/DDBJ databases">
        <title>Niallia locisalis sp.nov. isolated from a salt pond sample.</title>
        <authorList>
            <person name="Li X.-J."/>
            <person name="Dong L."/>
        </authorList>
    </citation>
    <scope>NUCLEOTIDE SEQUENCE [LARGE SCALE GENOMIC DNA]</scope>
    <source>
        <strain evidence="1 2">DSM 29761</strain>
    </source>
</reference>
<evidence type="ECO:0000313" key="2">
    <source>
        <dbReference type="Proteomes" id="UP001357223"/>
    </source>
</evidence>
<gene>
    <name evidence="1" type="ORF">R4Z09_16165</name>
</gene>
<name>A0ABZ2C9E0_9BACI</name>
<dbReference type="Gene3D" id="3.30.450.20">
    <property type="entry name" value="PAS domain"/>
    <property type="match status" value="1"/>
</dbReference>
<dbReference type="RefSeq" id="WP_338447780.1">
    <property type="nucleotide sequence ID" value="NZ_CP137640.1"/>
</dbReference>
<keyword evidence="2" id="KW-1185">Reference proteome</keyword>
<evidence type="ECO:0000313" key="1">
    <source>
        <dbReference type="EMBL" id="WVX78846.1"/>
    </source>
</evidence>
<dbReference type="EMBL" id="CP137640">
    <property type="protein sequence ID" value="WVX78846.1"/>
    <property type="molecule type" value="Genomic_DNA"/>
</dbReference>